<dbReference type="PROSITE" id="PS51186">
    <property type="entry name" value="GNAT"/>
    <property type="match status" value="1"/>
</dbReference>
<dbReference type="CDD" id="cd04301">
    <property type="entry name" value="NAT_SF"/>
    <property type="match status" value="1"/>
</dbReference>
<evidence type="ECO:0000313" key="3">
    <source>
        <dbReference type="Proteomes" id="UP000643610"/>
    </source>
</evidence>
<sequence length="164" mass="18760">MTEIIIRDAREADFARIVELNAMEVQQTSSMDRQRLIELAQLASYHKVAIVNGRVAAFILAMKENVPYQNDNYAWFAMRLREFIYVDRIVVDSAFSGLKIGSRIYAELFDFARVHGMSYIACEYNIQPPNPASKKFHDKFGFQELGTQWLANGTKEVSLQAAKV</sequence>
<evidence type="ECO:0000313" key="2">
    <source>
        <dbReference type="EMBL" id="MBC3829967.1"/>
    </source>
</evidence>
<dbReference type="Pfam" id="PF00583">
    <property type="entry name" value="Acetyltransf_1"/>
    <property type="match status" value="1"/>
</dbReference>
<dbReference type="RefSeq" id="WP_186889021.1">
    <property type="nucleotide sequence ID" value="NZ_JACOFU010000001.1"/>
</dbReference>
<dbReference type="InterPro" id="IPR016890">
    <property type="entry name" value="UCP028520"/>
</dbReference>
<gene>
    <name evidence="2" type="ORF">H8K33_00430</name>
</gene>
<dbReference type="SUPFAM" id="SSF55729">
    <property type="entry name" value="Acyl-CoA N-acyltransferases (Nat)"/>
    <property type="match status" value="1"/>
</dbReference>
<dbReference type="InterPro" id="IPR016181">
    <property type="entry name" value="Acyl_CoA_acyltransferase"/>
</dbReference>
<dbReference type="Proteomes" id="UP000643610">
    <property type="component" value="Unassembled WGS sequence"/>
</dbReference>
<proteinExistence type="predicted"/>
<name>A0ABR6XKB5_9BURK</name>
<evidence type="ECO:0000259" key="1">
    <source>
        <dbReference type="PROSITE" id="PS51186"/>
    </source>
</evidence>
<dbReference type="InterPro" id="IPR000182">
    <property type="entry name" value="GNAT_dom"/>
</dbReference>
<dbReference type="PIRSF" id="PIRSF028520">
    <property type="entry name" value="UCP028520"/>
    <property type="match status" value="1"/>
</dbReference>
<protein>
    <submittedName>
        <fullName evidence="2">GNAT family N-acetyltransferase</fullName>
    </submittedName>
</protein>
<feature type="domain" description="N-acetyltransferase" evidence="1">
    <location>
        <begin position="4"/>
        <end position="162"/>
    </location>
</feature>
<dbReference type="EMBL" id="JACOFU010000001">
    <property type="protein sequence ID" value="MBC3829967.1"/>
    <property type="molecule type" value="Genomic_DNA"/>
</dbReference>
<reference evidence="2 3" key="1">
    <citation type="submission" date="2020-08" db="EMBL/GenBank/DDBJ databases">
        <title>Novel species isolated from subtropical streams in China.</title>
        <authorList>
            <person name="Lu H."/>
        </authorList>
    </citation>
    <scope>NUCLEOTIDE SEQUENCE [LARGE SCALE GENOMIC DNA]</scope>
    <source>
        <strain evidence="2 3">KCTC 52442</strain>
    </source>
</reference>
<accession>A0ABR6XKB5</accession>
<organism evidence="2 3">
    <name type="scientific">Undibacterium amnicola</name>
    <dbReference type="NCBI Taxonomy" id="1834038"/>
    <lineage>
        <taxon>Bacteria</taxon>
        <taxon>Pseudomonadati</taxon>
        <taxon>Pseudomonadota</taxon>
        <taxon>Betaproteobacteria</taxon>
        <taxon>Burkholderiales</taxon>
        <taxon>Oxalobacteraceae</taxon>
        <taxon>Undibacterium</taxon>
    </lineage>
</organism>
<keyword evidence="3" id="KW-1185">Reference proteome</keyword>
<dbReference type="Gene3D" id="3.40.630.30">
    <property type="match status" value="1"/>
</dbReference>
<comment type="caution">
    <text evidence="2">The sequence shown here is derived from an EMBL/GenBank/DDBJ whole genome shotgun (WGS) entry which is preliminary data.</text>
</comment>